<proteinExistence type="predicted"/>
<accession>A0AAU9C0N1</accession>
<keyword evidence="2" id="KW-1185">Reference proteome</keyword>
<name>A0AAU9C0N1_9GAMM</name>
<dbReference type="RefSeq" id="WP_317705573.1">
    <property type="nucleotide sequence ID" value="NZ_AP024714.1"/>
</dbReference>
<dbReference type="InterPro" id="IPR008018">
    <property type="entry name" value="Phage_tail_attach_FII"/>
</dbReference>
<dbReference type="Pfam" id="PF05354">
    <property type="entry name" value="Phage_attach"/>
    <property type="match status" value="1"/>
</dbReference>
<evidence type="ECO:0000313" key="2">
    <source>
        <dbReference type="Proteomes" id="UP001321825"/>
    </source>
</evidence>
<gene>
    <name evidence="1" type="ORF">MIT9_P0178</name>
</gene>
<evidence type="ECO:0000313" key="1">
    <source>
        <dbReference type="EMBL" id="BCX80604.1"/>
    </source>
</evidence>
<dbReference type="KEGG" id="mcau:MIT9_P0178"/>
<organism evidence="1 2">
    <name type="scientific">Methylomarinovum caldicuralii</name>
    <dbReference type="NCBI Taxonomy" id="438856"/>
    <lineage>
        <taxon>Bacteria</taxon>
        <taxon>Pseudomonadati</taxon>
        <taxon>Pseudomonadota</taxon>
        <taxon>Gammaproteobacteria</taxon>
        <taxon>Methylococcales</taxon>
        <taxon>Methylothermaceae</taxon>
        <taxon>Methylomarinovum</taxon>
    </lineage>
</organism>
<dbReference type="Proteomes" id="UP001321825">
    <property type="component" value="Chromosome"/>
</dbReference>
<dbReference type="AlphaFoldDB" id="A0AAU9C0N1"/>
<dbReference type="GO" id="GO:0019068">
    <property type="term" value="P:virion assembly"/>
    <property type="evidence" value="ECO:0007669"/>
    <property type="project" value="InterPro"/>
</dbReference>
<protein>
    <submittedName>
        <fullName evidence="1">Uncharacterized protein</fullName>
    </submittedName>
</protein>
<reference evidence="2" key="1">
    <citation type="journal article" date="2024" name="Int. J. Syst. Evol. Microbiol.">
        <title>Methylomarinovum tepidoasis sp. nov., a moderately thermophilic methanotroph of the family Methylothermaceae isolated from a deep-sea hydrothermal field.</title>
        <authorList>
            <person name="Hirayama H."/>
            <person name="Takaki Y."/>
            <person name="Abe M."/>
            <person name="Miyazaki M."/>
            <person name="Uematsu K."/>
            <person name="Matsui Y."/>
            <person name="Takai K."/>
        </authorList>
    </citation>
    <scope>NUCLEOTIDE SEQUENCE [LARGE SCALE GENOMIC DNA]</scope>
    <source>
        <strain evidence="2">IT-9</strain>
    </source>
</reference>
<dbReference type="EMBL" id="AP024714">
    <property type="protein sequence ID" value="BCX80604.1"/>
    <property type="molecule type" value="Genomic_DNA"/>
</dbReference>
<sequence length="93" mass="9796">MDLESLYDAASAAGLLTEVIVGGAAVMAEFRAPDEPVLDGLALSTEYAIRYPASRLPGLAAGHTVQIAGRAYQVREVHALGDGTERRATLTRL</sequence>